<protein>
    <submittedName>
        <fullName evidence="2">Uncharacterized protein</fullName>
    </submittedName>
</protein>
<dbReference type="RefSeq" id="WP_190556835.1">
    <property type="nucleotide sequence ID" value="NZ_JACJQU010000001.1"/>
</dbReference>
<dbReference type="EMBL" id="JACJQU010000001">
    <property type="protein sequence ID" value="MBD2292436.1"/>
    <property type="molecule type" value="Genomic_DNA"/>
</dbReference>
<keyword evidence="1" id="KW-0472">Membrane</keyword>
<keyword evidence="1" id="KW-1133">Transmembrane helix</keyword>
<proteinExistence type="predicted"/>
<dbReference type="AlphaFoldDB" id="A0A926WFC3"/>
<evidence type="ECO:0000313" key="2">
    <source>
        <dbReference type="EMBL" id="MBD2292436.1"/>
    </source>
</evidence>
<comment type="caution">
    <text evidence="2">The sequence shown here is derived from an EMBL/GenBank/DDBJ whole genome shotgun (WGS) entry which is preliminary data.</text>
</comment>
<keyword evidence="3" id="KW-1185">Reference proteome</keyword>
<reference evidence="3" key="1">
    <citation type="journal article" date="2020" name="ISME J.">
        <title>Comparative genomics reveals insights into cyanobacterial evolution and habitat adaptation.</title>
        <authorList>
            <person name="Chen M.Y."/>
            <person name="Teng W.K."/>
            <person name="Zhao L."/>
            <person name="Hu C.X."/>
            <person name="Zhou Y.K."/>
            <person name="Han B.P."/>
            <person name="Song L.R."/>
            <person name="Shu W.S."/>
        </authorList>
    </citation>
    <scope>NUCLEOTIDE SEQUENCE [LARGE SCALE GENOMIC DNA]</scope>
    <source>
        <strain evidence="3">FACHB-251</strain>
    </source>
</reference>
<name>A0A926WFC3_9NOST</name>
<organism evidence="2 3">
    <name type="scientific">Anabaena sphaerica FACHB-251</name>
    <dbReference type="NCBI Taxonomy" id="2692883"/>
    <lineage>
        <taxon>Bacteria</taxon>
        <taxon>Bacillati</taxon>
        <taxon>Cyanobacteriota</taxon>
        <taxon>Cyanophyceae</taxon>
        <taxon>Nostocales</taxon>
        <taxon>Nostocaceae</taxon>
        <taxon>Anabaena</taxon>
    </lineage>
</organism>
<evidence type="ECO:0000313" key="3">
    <source>
        <dbReference type="Proteomes" id="UP000662185"/>
    </source>
</evidence>
<dbReference type="Proteomes" id="UP000662185">
    <property type="component" value="Unassembled WGS sequence"/>
</dbReference>
<gene>
    <name evidence="2" type="ORF">H6G06_02800</name>
</gene>
<accession>A0A926WFC3</accession>
<sequence length="45" mass="5206">MNNINFSRCNSFNYTGFFAFYQLLLLITRLSPVNIAKPDYKALSV</sequence>
<keyword evidence="1" id="KW-0812">Transmembrane</keyword>
<evidence type="ECO:0000256" key="1">
    <source>
        <dbReference type="SAM" id="Phobius"/>
    </source>
</evidence>
<feature type="transmembrane region" description="Helical" evidence="1">
    <location>
        <begin position="12"/>
        <end position="31"/>
    </location>
</feature>